<name>A0ABU6RHT0_9FABA</name>
<sequence>MRLLRIGNPKRGIDVYRDNYCFGRTNPTRSTLNWIPRRLILAPVLDCCSSHCQATRYPPSALRALAKVAKILRAVEIPRAASLLMFNLHHGSSTLHRPSLTKEAHIAELAATPVVGSISTWQTVHRHYVDEDETVGAALWSVKPLRRLFSSCPYSVHLLCHGYFLQIQI</sequence>
<reference evidence="1 2" key="1">
    <citation type="journal article" date="2023" name="Plants (Basel)">
        <title>Bridging the Gap: Combining Genomics and Transcriptomics Approaches to Understand Stylosanthes scabra, an Orphan Legume from the Brazilian Caatinga.</title>
        <authorList>
            <person name="Ferreira-Neto J.R.C."/>
            <person name="da Silva M.D."/>
            <person name="Binneck E."/>
            <person name="de Melo N.F."/>
            <person name="da Silva R.H."/>
            <person name="de Melo A.L.T.M."/>
            <person name="Pandolfi V."/>
            <person name="Bustamante F.O."/>
            <person name="Brasileiro-Vidal A.C."/>
            <person name="Benko-Iseppon A.M."/>
        </authorList>
    </citation>
    <scope>NUCLEOTIDE SEQUENCE [LARGE SCALE GENOMIC DNA]</scope>
    <source>
        <tissue evidence="1">Leaves</tissue>
    </source>
</reference>
<comment type="caution">
    <text evidence="1">The sequence shown here is derived from an EMBL/GenBank/DDBJ whole genome shotgun (WGS) entry which is preliminary data.</text>
</comment>
<organism evidence="1 2">
    <name type="scientific">Stylosanthes scabra</name>
    <dbReference type="NCBI Taxonomy" id="79078"/>
    <lineage>
        <taxon>Eukaryota</taxon>
        <taxon>Viridiplantae</taxon>
        <taxon>Streptophyta</taxon>
        <taxon>Embryophyta</taxon>
        <taxon>Tracheophyta</taxon>
        <taxon>Spermatophyta</taxon>
        <taxon>Magnoliopsida</taxon>
        <taxon>eudicotyledons</taxon>
        <taxon>Gunneridae</taxon>
        <taxon>Pentapetalae</taxon>
        <taxon>rosids</taxon>
        <taxon>fabids</taxon>
        <taxon>Fabales</taxon>
        <taxon>Fabaceae</taxon>
        <taxon>Papilionoideae</taxon>
        <taxon>50 kb inversion clade</taxon>
        <taxon>dalbergioids sensu lato</taxon>
        <taxon>Dalbergieae</taxon>
        <taxon>Pterocarpus clade</taxon>
        <taxon>Stylosanthes</taxon>
    </lineage>
</organism>
<accession>A0ABU6RHT0</accession>
<protein>
    <submittedName>
        <fullName evidence="1">Uncharacterized protein</fullName>
    </submittedName>
</protein>
<gene>
    <name evidence="1" type="ORF">PIB30_050864</name>
</gene>
<proteinExistence type="predicted"/>
<evidence type="ECO:0000313" key="1">
    <source>
        <dbReference type="EMBL" id="MED6123622.1"/>
    </source>
</evidence>
<evidence type="ECO:0000313" key="2">
    <source>
        <dbReference type="Proteomes" id="UP001341840"/>
    </source>
</evidence>
<dbReference type="EMBL" id="JASCZI010030562">
    <property type="protein sequence ID" value="MED6123622.1"/>
    <property type="molecule type" value="Genomic_DNA"/>
</dbReference>
<keyword evidence="2" id="KW-1185">Reference proteome</keyword>
<dbReference type="Proteomes" id="UP001341840">
    <property type="component" value="Unassembled WGS sequence"/>
</dbReference>